<dbReference type="RefSeq" id="XP_018383386.1">
    <property type="nucleotide sequence ID" value="XM_018530837.1"/>
</dbReference>
<dbReference type="PROSITE" id="PS50089">
    <property type="entry name" value="ZF_RING_2"/>
    <property type="match status" value="1"/>
</dbReference>
<accession>A0A177DDY7</accession>
<evidence type="ECO:0000313" key="4">
    <source>
        <dbReference type="Proteomes" id="UP000077248"/>
    </source>
</evidence>
<keyword evidence="1" id="KW-0479">Metal-binding</keyword>
<dbReference type="SMART" id="SM00184">
    <property type="entry name" value="RING"/>
    <property type="match status" value="1"/>
</dbReference>
<dbReference type="GO" id="GO:0008270">
    <property type="term" value="F:zinc ion binding"/>
    <property type="evidence" value="ECO:0007669"/>
    <property type="project" value="UniProtKB-KW"/>
</dbReference>
<dbReference type="InterPro" id="IPR001841">
    <property type="entry name" value="Znf_RING"/>
</dbReference>
<keyword evidence="1" id="KW-0862">Zinc</keyword>
<dbReference type="STRING" id="5599.A0A177DDY7"/>
<dbReference type="InterPro" id="IPR013083">
    <property type="entry name" value="Znf_RING/FYVE/PHD"/>
</dbReference>
<dbReference type="Proteomes" id="UP000077248">
    <property type="component" value="Unassembled WGS sequence"/>
</dbReference>
<feature type="domain" description="RING-type" evidence="2">
    <location>
        <begin position="33"/>
        <end position="78"/>
    </location>
</feature>
<protein>
    <recommendedName>
        <fullName evidence="2">RING-type domain-containing protein</fullName>
    </recommendedName>
</protein>
<dbReference type="GeneID" id="29116431"/>
<dbReference type="EMBL" id="KV441485">
    <property type="protein sequence ID" value="OAG17965.1"/>
    <property type="molecule type" value="Genomic_DNA"/>
</dbReference>
<evidence type="ECO:0000256" key="1">
    <source>
        <dbReference type="PROSITE-ProRule" id="PRU00175"/>
    </source>
</evidence>
<dbReference type="Pfam" id="PF13639">
    <property type="entry name" value="zf-RING_2"/>
    <property type="match status" value="1"/>
</dbReference>
<dbReference type="AlphaFoldDB" id="A0A177DDY7"/>
<dbReference type="SUPFAM" id="SSF57850">
    <property type="entry name" value="RING/U-box"/>
    <property type="match status" value="1"/>
</dbReference>
<reference evidence="3 4" key="1">
    <citation type="submission" date="2016-05" db="EMBL/GenBank/DDBJ databases">
        <title>Comparative analysis of secretome profiles of manganese(II)-oxidizing ascomycete fungi.</title>
        <authorList>
            <consortium name="DOE Joint Genome Institute"/>
            <person name="Zeiner C.A."/>
            <person name="Purvine S.O."/>
            <person name="Zink E.M."/>
            <person name="Wu S."/>
            <person name="Pasa-Tolic L."/>
            <person name="Chaput D.L."/>
            <person name="Haridas S."/>
            <person name="Grigoriev I.V."/>
            <person name="Santelli C.M."/>
            <person name="Hansel C.M."/>
        </authorList>
    </citation>
    <scope>NUCLEOTIDE SEQUENCE [LARGE SCALE GENOMIC DNA]</scope>
    <source>
        <strain evidence="3 4">SRC1lrK2f</strain>
    </source>
</reference>
<gene>
    <name evidence="3" type="ORF">CC77DRAFT_244159</name>
</gene>
<sequence length="206" mass="22245">MIPAVSMPALRSQGELFMVGVVPVSAQPEGSDCSICTEHLVRDVVQLAGACGHTFHTVCLVAWLSITARQNRTSPNCRCELYAAPANRSSDSAAPIRTAESIIAQRVNVEARRYSGLLAASRLVPGAFMRPRGYDEEMDLRVAHDTPLAQKFSASTNFTTVLFSGGIDPNMIARARRAALRLGSEEILLLTLTLTVFMRVLSPGSL</sequence>
<organism evidence="3 4">
    <name type="scientific">Alternaria alternata</name>
    <name type="common">Alternaria rot fungus</name>
    <name type="synonym">Torula alternata</name>
    <dbReference type="NCBI Taxonomy" id="5599"/>
    <lineage>
        <taxon>Eukaryota</taxon>
        <taxon>Fungi</taxon>
        <taxon>Dikarya</taxon>
        <taxon>Ascomycota</taxon>
        <taxon>Pezizomycotina</taxon>
        <taxon>Dothideomycetes</taxon>
        <taxon>Pleosporomycetidae</taxon>
        <taxon>Pleosporales</taxon>
        <taxon>Pleosporineae</taxon>
        <taxon>Pleosporaceae</taxon>
        <taxon>Alternaria</taxon>
        <taxon>Alternaria sect. Alternaria</taxon>
        <taxon>Alternaria alternata complex</taxon>
    </lineage>
</organism>
<proteinExistence type="predicted"/>
<evidence type="ECO:0000313" key="3">
    <source>
        <dbReference type="EMBL" id="OAG17965.1"/>
    </source>
</evidence>
<keyword evidence="4" id="KW-1185">Reference proteome</keyword>
<dbReference type="KEGG" id="aalt:CC77DRAFT_244159"/>
<keyword evidence="1" id="KW-0863">Zinc-finger</keyword>
<name>A0A177DDY7_ALTAL</name>
<evidence type="ECO:0000259" key="2">
    <source>
        <dbReference type="PROSITE" id="PS50089"/>
    </source>
</evidence>
<dbReference type="Gene3D" id="3.30.40.10">
    <property type="entry name" value="Zinc/RING finger domain, C3HC4 (zinc finger)"/>
    <property type="match status" value="1"/>
</dbReference>
<dbReference type="VEuPathDB" id="FungiDB:CC77DRAFT_244159"/>